<dbReference type="EMBL" id="JAUHHV010000005">
    <property type="protein sequence ID" value="KAK1424054.1"/>
    <property type="molecule type" value="Genomic_DNA"/>
</dbReference>
<comment type="caution">
    <text evidence="1">The sequence shown here is derived from an EMBL/GenBank/DDBJ whole genome shotgun (WGS) entry which is preliminary data.</text>
</comment>
<gene>
    <name evidence="1" type="ORF">QVD17_19366</name>
</gene>
<name>A0AAD8NX70_TARER</name>
<evidence type="ECO:0000313" key="1">
    <source>
        <dbReference type="EMBL" id="KAK1424054.1"/>
    </source>
</evidence>
<keyword evidence="2" id="KW-1185">Reference proteome</keyword>
<accession>A0AAD8NX70</accession>
<protein>
    <submittedName>
        <fullName evidence="1">Uncharacterized protein</fullName>
    </submittedName>
</protein>
<dbReference type="Proteomes" id="UP001229421">
    <property type="component" value="Unassembled WGS sequence"/>
</dbReference>
<sequence>MTGMGFAYVFVSKCTLVIGGSFTLSDSWRRAVYMDFGLVGDPSISLSMKFKADSFSESAITLGSSMYSFCLRTCRKEATETCCLISTSIGAFDEGIITMSSGSSASILNLEIPPSELWNSRCKYFVAENGETFKIDRISVPLHLQLFPTCTVKHKCLGSNAHRKDLLIEFDILYSYMTYDTEKEVSNPKKLQILGAQFPDFTWPPLFPWRLSKIILSKYLLHLAI</sequence>
<proteinExistence type="predicted"/>
<evidence type="ECO:0000313" key="2">
    <source>
        <dbReference type="Proteomes" id="UP001229421"/>
    </source>
</evidence>
<dbReference type="AlphaFoldDB" id="A0AAD8NX70"/>
<organism evidence="1 2">
    <name type="scientific">Tagetes erecta</name>
    <name type="common">African marigold</name>
    <dbReference type="NCBI Taxonomy" id="13708"/>
    <lineage>
        <taxon>Eukaryota</taxon>
        <taxon>Viridiplantae</taxon>
        <taxon>Streptophyta</taxon>
        <taxon>Embryophyta</taxon>
        <taxon>Tracheophyta</taxon>
        <taxon>Spermatophyta</taxon>
        <taxon>Magnoliopsida</taxon>
        <taxon>eudicotyledons</taxon>
        <taxon>Gunneridae</taxon>
        <taxon>Pentapetalae</taxon>
        <taxon>asterids</taxon>
        <taxon>campanulids</taxon>
        <taxon>Asterales</taxon>
        <taxon>Asteraceae</taxon>
        <taxon>Asteroideae</taxon>
        <taxon>Heliantheae alliance</taxon>
        <taxon>Tageteae</taxon>
        <taxon>Tagetes</taxon>
    </lineage>
</organism>
<reference evidence="1" key="1">
    <citation type="journal article" date="2023" name="bioRxiv">
        <title>Improved chromosome-level genome assembly for marigold (Tagetes erecta).</title>
        <authorList>
            <person name="Jiang F."/>
            <person name="Yuan L."/>
            <person name="Wang S."/>
            <person name="Wang H."/>
            <person name="Xu D."/>
            <person name="Wang A."/>
            <person name="Fan W."/>
        </authorList>
    </citation>
    <scope>NUCLEOTIDE SEQUENCE</scope>
    <source>
        <strain evidence="1">WSJ</strain>
        <tissue evidence="1">Leaf</tissue>
    </source>
</reference>